<dbReference type="PRINTS" id="PR00047">
    <property type="entry name" value="STROIDFINGER"/>
</dbReference>
<dbReference type="SUPFAM" id="SSF57716">
    <property type="entry name" value="Glucocorticoid receptor-like (DNA-binding domain)"/>
    <property type="match status" value="1"/>
</dbReference>
<dbReference type="Pfam" id="PF00105">
    <property type="entry name" value="zf-C4"/>
    <property type="match status" value="1"/>
</dbReference>
<keyword evidence="13" id="KW-1185">Reference proteome</keyword>
<keyword evidence="3" id="KW-0863">Zinc-finger</keyword>
<evidence type="ECO:0000256" key="4">
    <source>
        <dbReference type="ARBA" id="ARBA00022833"/>
    </source>
</evidence>
<protein>
    <recommendedName>
        <fullName evidence="11">Nuclear receptor domain-containing protein</fullName>
    </recommendedName>
</protein>
<dbReference type="GO" id="GO:0008270">
    <property type="term" value="F:zinc ion binding"/>
    <property type="evidence" value="ECO:0007669"/>
    <property type="project" value="UniProtKB-KW"/>
</dbReference>
<dbReference type="GO" id="GO:0090575">
    <property type="term" value="C:RNA polymerase II transcription regulator complex"/>
    <property type="evidence" value="ECO:0007669"/>
    <property type="project" value="TreeGrafter"/>
</dbReference>
<evidence type="ECO:0000256" key="10">
    <source>
        <dbReference type="SAM" id="MobiDB-lite"/>
    </source>
</evidence>
<dbReference type="PROSITE" id="PS00031">
    <property type="entry name" value="NUCLEAR_REC_DBD_1"/>
    <property type="match status" value="1"/>
</dbReference>
<dbReference type="AlphaFoldDB" id="A0AAE1DAB0"/>
<keyword evidence="5" id="KW-0805">Transcription regulation</keyword>
<dbReference type="Proteomes" id="UP001283361">
    <property type="component" value="Unassembled WGS sequence"/>
</dbReference>
<evidence type="ECO:0000256" key="9">
    <source>
        <dbReference type="ARBA" id="ARBA00023242"/>
    </source>
</evidence>
<dbReference type="InterPro" id="IPR013088">
    <property type="entry name" value="Znf_NHR/GATA"/>
</dbReference>
<dbReference type="PANTHER" id="PTHR24086">
    <property type="entry name" value="NUCLEAR RECEPTOR SUBFAMILY 5 GROUP A"/>
    <property type="match status" value="1"/>
</dbReference>
<dbReference type="GO" id="GO:0004879">
    <property type="term" value="F:nuclear receptor activity"/>
    <property type="evidence" value="ECO:0007669"/>
    <property type="project" value="InterPro"/>
</dbReference>
<reference evidence="12" key="1">
    <citation type="journal article" date="2023" name="G3 (Bethesda)">
        <title>A reference genome for the long-term kleptoplast-retaining sea slug Elysia crispata morphotype clarki.</title>
        <authorList>
            <person name="Eastman K.E."/>
            <person name="Pendleton A.L."/>
            <person name="Shaikh M.A."/>
            <person name="Suttiyut T."/>
            <person name="Ogas R."/>
            <person name="Tomko P."/>
            <person name="Gavelis G."/>
            <person name="Widhalm J.R."/>
            <person name="Wisecaver J.H."/>
        </authorList>
    </citation>
    <scope>NUCLEOTIDE SEQUENCE</scope>
    <source>
        <strain evidence="12">ECLA1</strain>
    </source>
</reference>
<sequence length="536" mass="57645">MIETETLDLTDGTSSERSNDDHHAHQPPVMGSGHPILPGRPPTPTAPALASLPDIADMTPKEDSEASCSMGDADYKDIKVGFDELCPVCGDKVSGYHYGLLTCESCKGFFKRTVQNKKIYSCVDNRNCQVDKSQRKRCPYCRFQKCLNVGMKLEAVRSDRMRGGRNKFGPMYKRDRALKQQAARQVQGMQGDLPPLLTNGAMGPAGLMPNKPGSPEDVKPDPVLLQASLSHYAISSSAGPVVSATSTSTMMPGLIPGLRCLSVTAATPSSAITSSGLESHGGRLSSPPLPSPHSALHMQGAGLHHLHQSHPSLHPGVHTSSQGYTTNSGFAGHPGLPRQQQPHSPKAHPGYSNHSQQQQQQHPHHHHHDRHNSGDGFHNGDKSEHQLQQQQLHHHRHHSNGGSSLDSSAGHISPAAAQSLARGQNHPQSHHLTHSMPNLTDRGEQQLQQAGLAHGVRPGLSPPSHHNNIGLRDGGETSPHVIDDLRGFHGAPMAGQPERSLLSPLIAEIKATMVDEEEVSDTLAPVLNVLGLFVFL</sequence>
<evidence type="ECO:0000256" key="2">
    <source>
        <dbReference type="ARBA" id="ARBA00022723"/>
    </source>
</evidence>
<evidence type="ECO:0000313" key="13">
    <source>
        <dbReference type="Proteomes" id="UP001283361"/>
    </source>
</evidence>
<proteinExistence type="predicted"/>
<name>A0AAE1DAB0_9GAST</name>
<dbReference type="InterPro" id="IPR001628">
    <property type="entry name" value="Znf_hrmn_rcpt"/>
</dbReference>
<dbReference type="PROSITE" id="PS51030">
    <property type="entry name" value="NUCLEAR_REC_DBD_2"/>
    <property type="match status" value="1"/>
</dbReference>
<dbReference type="Gene3D" id="3.30.50.10">
    <property type="entry name" value="Erythroid Transcription Factor GATA-1, subunit A"/>
    <property type="match status" value="1"/>
</dbReference>
<keyword evidence="9" id="KW-0539">Nucleus</keyword>
<feature type="domain" description="Nuclear receptor" evidence="11">
    <location>
        <begin position="83"/>
        <end position="158"/>
    </location>
</feature>
<feature type="compositionally biased region" description="Polar residues" evidence="10">
    <location>
        <begin position="318"/>
        <end position="329"/>
    </location>
</feature>
<evidence type="ECO:0000313" key="12">
    <source>
        <dbReference type="EMBL" id="KAK3762540.1"/>
    </source>
</evidence>
<keyword evidence="7" id="KW-0804">Transcription</keyword>
<evidence type="ECO:0000256" key="3">
    <source>
        <dbReference type="ARBA" id="ARBA00022771"/>
    </source>
</evidence>
<evidence type="ECO:0000256" key="6">
    <source>
        <dbReference type="ARBA" id="ARBA00023125"/>
    </source>
</evidence>
<dbReference type="GO" id="GO:0009755">
    <property type="term" value="P:hormone-mediated signaling pathway"/>
    <property type="evidence" value="ECO:0007669"/>
    <property type="project" value="TreeGrafter"/>
</dbReference>
<feature type="region of interest" description="Disordered" evidence="10">
    <location>
        <begin position="450"/>
        <end position="481"/>
    </location>
</feature>
<evidence type="ECO:0000256" key="1">
    <source>
        <dbReference type="ARBA" id="ARBA00004123"/>
    </source>
</evidence>
<organism evidence="12 13">
    <name type="scientific">Elysia crispata</name>
    <name type="common">lettuce slug</name>
    <dbReference type="NCBI Taxonomy" id="231223"/>
    <lineage>
        <taxon>Eukaryota</taxon>
        <taxon>Metazoa</taxon>
        <taxon>Spiralia</taxon>
        <taxon>Lophotrochozoa</taxon>
        <taxon>Mollusca</taxon>
        <taxon>Gastropoda</taxon>
        <taxon>Heterobranchia</taxon>
        <taxon>Euthyneura</taxon>
        <taxon>Panpulmonata</taxon>
        <taxon>Sacoglossa</taxon>
        <taxon>Placobranchoidea</taxon>
        <taxon>Plakobranchidae</taxon>
        <taxon>Elysia</taxon>
    </lineage>
</organism>
<dbReference type="EMBL" id="JAWDGP010004696">
    <property type="protein sequence ID" value="KAK3762540.1"/>
    <property type="molecule type" value="Genomic_DNA"/>
</dbReference>
<dbReference type="GO" id="GO:0000978">
    <property type="term" value="F:RNA polymerase II cis-regulatory region sequence-specific DNA binding"/>
    <property type="evidence" value="ECO:0007669"/>
    <property type="project" value="TreeGrafter"/>
</dbReference>
<evidence type="ECO:0000256" key="5">
    <source>
        <dbReference type="ARBA" id="ARBA00023015"/>
    </source>
</evidence>
<dbReference type="InterPro" id="IPR016355">
    <property type="entry name" value="NR5-like"/>
</dbReference>
<gene>
    <name evidence="12" type="ORF">RRG08_006964</name>
</gene>
<dbReference type="SMART" id="SM00399">
    <property type="entry name" value="ZnF_C4"/>
    <property type="match status" value="1"/>
</dbReference>
<dbReference type="PANTHER" id="PTHR24086:SF15">
    <property type="entry name" value="NUCLEAR HORMONE RECEPTOR FTZ-F1"/>
    <property type="match status" value="1"/>
</dbReference>
<evidence type="ECO:0000256" key="8">
    <source>
        <dbReference type="ARBA" id="ARBA00023170"/>
    </source>
</evidence>
<comment type="subcellular location">
    <subcellularLocation>
        <location evidence="1">Nucleus</location>
    </subcellularLocation>
</comment>
<keyword evidence="8" id="KW-0675">Receptor</keyword>
<evidence type="ECO:0000259" key="11">
    <source>
        <dbReference type="PROSITE" id="PS51030"/>
    </source>
</evidence>
<accession>A0AAE1DAB0</accession>
<dbReference type="GO" id="GO:0009888">
    <property type="term" value="P:tissue development"/>
    <property type="evidence" value="ECO:0007669"/>
    <property type="project" value="TreeGrafter"/>
</dbReference>
<comment type="caution">
    <text evidence="12">The sequence shown here is derived from an EMBL/GenBank/DDBJ whole genome shotgun (WGS) entry which is preliminary data.</text>
</comment>
<keyword evidence="4" id="KW-0862">Zinc</keyword>
<feature type="region of interest" description="Disordered" evidence="10">
    <location>
        <begin position="1"/>
        <end position="51"/>
    </location>
</feature>
<feature type="region of interest" description="Disordered" evidence="10">
    <location>
        <begin position="271"/>
        <end position="438"/>
    </location>
</feature>
<keyword evidence="2" id="KW-0479">Metal-binding</keyword>
<evidence type="ECO:0000256" key="7">
    <source>
        <dbReference type="ARBA" id="ARBA00023163"/>
    </source>
</evidence>
<dbReference type="CDD" id="cd07167">
    <property type="entry name" value="NR_DBD_Lrh-1_like"/>
    <property type="match status" value="1"/>
</dbReference>
<dbReference type="FunFam" id="3.30.50.10:FF:000006">
    <property type="entry name" value="Nuclear receptor subfamily 5 group A member"/>
    <property type="match status" value="1"/>
</dbReference>
<keyword evidence="6" id="KW-0238">DNA-binding</keyword>